<dbReference type="Gene3D" id="1.10.4020.10">
    <property type="entry name" value="DNA breaking-rejoining enzymes"/>
    <property type="match status" value="1"/>
</dbReference>
<evidence type="ECO:0000259" key="3">
    <source>
        <dbReference type="PROSITE" id="PS50804"/>
    </source>
</evidence>
<protein>
    <recommendedName>
        <fullName evidence="3">SCAN box domain-containing protein</fullName>
    </recommendedName>
</protein>
<dbReference type="FunFam" id="1.10.4020.10:FF:000005">
    <property type="entry name" value="Uncharacterized protein"/>
    <property type="match status" value="1"/>
</dbReference>
<sequence>WATALDVAGPESGVGPLGMQARGAREFWGSTVEQDLAEATLGTGGPDVQHRHFRQLCYQEAKGPREVCSRLHKLCRQWLKPEGHTKAQMLDLVILEQFLAVLPSEMENWVRECGPETSFQAVALAEGFLLSQAEDKKQEGQQVRAFRLDDVRRLFVFSGINISAVVNTVVKFSWFLTYVLVLTFQRMCTLSY</sequence>
<dbReference type="InterPro" id="IPR050916">
    <property type="entry name" value="SCAN-C2H2_zinc_finger"/>
</dbReference>
<feature type="transmembrane region" description="Helical" evidence="2">
    <location>
        <begin position="154"/>
        <end position="176"/>
    </location>
</feature>
<dbReference type="PANTHER" id="PTHR45935:SF15">
    <property type="entry name" value="SCAN BOX DOMAIN-CONTAINING PROTEIN"/>
    <property type="match status" value="1"/>
</dbReference>
<organism evidence="4 5">
    <name type="scientific">Varanus komodoensis</name>
    <name type="common">Komodo dragon</name>
    <dbReference type="NCBI Taxonomy" id="61221"/>
    <lineage>
        <taxon>Eukaryota</taxon>
        <taxon>Metazoa</taxon>
        <taxon>Chordata</taxon>
        <taxon>Craniata</taxon>
        <taxon>Vertebrata</taxon>
        <taxon>Euteleostomi</taxon>
        <taxon>Lepidosauria</taxon>
        <taxon>Squamata</taxon>
        <taxon>Bifurcata</taxon>
        <taxon>Unidentata</taxon>
        <taxon>Episquamata</taxon>
        <taxon>Toxicofera</taxon>
        <taxon>Anguimorpha</taxon>
        <taxon>Paleoanguimorpha</taxon>
        <taxon>Varanoidea</taxon>
        <taxon>Varanidae</taxon>
        <taxon>Varanus</taxon>
    </lineage>
</organism>
<evidence type="ECO:0000256" key="2">
    <source>
        <dbReference type="SAM" id="Phobius"/>
    </source>
</evidence>
<dbReference type="OMA" id="FVERSMI"/>
<dbReference type="Proteomes" id="UP000694545">
    <property type="component" value="Unplaced"/>
</dbReference>
<keyword evidence="5" id="KW-1185">Reference proteome</keyword>
<dbReference type="SUPFAM" id="SSF47353">
    <property type="entry name" value="Retrovirus capsid dimerization domain-like"/>
    <property type="match status" value="1"/>
</dbReference>
<name>A0A8D2L3I6_VARKO</name>
<evidence type="ECO:0000313" key="4">
    <source>
        <dbReference type="Ensembl" id="ENSVKKP00000016322.1"/>
    </source>
</evidence>
<dbReference type="SMART" id="SM00431">
    <property type="entry name" value="SCAN"/>
    <property type="match status" value="1"/>
</dbReference>
<dbReference type="Pfam" id="PF02023">
    <property type="entry name" value="SCAN"/>
    <property type="match status" value="1"/>
</dbReference>
<keyword evidence="2" id="KW-0472">Membrane</keyword>
<dbReference type="PROSITE" id="PS50804">
    <property type="entry name" value="SCAN_BOX"/>
    <property type="match status" value="1"/>
</dbReference>
<keyword evidence="2" id="KW-0812">Transmembrane</keyword>
<feature type="domain" description="SCAN box" evidence="3">
    <location>
        <begin position="50"/>
        <end position="128"/>
    </location>
</feature>
<dbReference type="AlphaFoldDB" id="A0A8D2L3I6"/>
<dbReference type="PANTHER" id="PTHR45935">
    <property type="entry name" value="PROTEIN ZBED8-RELATED"/>
    <property type="match status" value="1"/>
</dbReference>
<reference evidence="4" key="1">
    <citation type="submission" date="2025-08" db="UniProtKB">
        <authorList>
            <consortium name="Ensembl"/>
        </authorList>
    </citation>
    <scope>IDENTIFICATION</scope>
</reference>
<accession>A0A8D2L3I6</accession>
<evidence type="ECO:0000256" key="1">
    <source>
        <dbReference type="ARBA" id="ARBA00023242"/>
    </source>
</evidence>
<reference evidence="4" key="2">
    <citation type="submission" date="2025-09" db="UniProtKB">
        <authorList>
            <consortium name="Ensembl"/>
        </authorList>
    </citation>
    <scope>IDENTIFICATION</scope>
</reference>
<keyword evidence="2" id="KW-1133">Transmembrane helix</keyword>
<dbReference type="CDD" id="cd07936">
    <property type="entry name" value="SCAN"/>
    <property type="match status" value="1"/>
</dbReference>
<evidence type="ECO:0000313" key="5">
    <source>
        <dbReference type="Proteomes" id="UP000694545"/>
    </source>
</evidence>
<dbReference type="InterPro" id="IPR003309">
    <property type="entry name" value="SCAN_dom"/>
</dbReference>
<dbReference type="Ensembl" id="ENSVKKT00000016718.1">
    <property type="protein sequence ID" value="ENSVKKP00000016322.1"/>
    <property type="gene ID" value="ENSVKKG00000011129.1"/>
</dbReference>
<keyword evidence="1" id="KW-0539">Nucleus</keyword>
<proteinExistence type="predicted"/>
<dbReference type="InterPro" id="IPR038269">
    <property type="entry name" value="SCAN_sf"/>
</dbReference>